<evidence type="ECO:0000256" key="1">
    <source>
        <dbReference type="ARBA" id="ARBA00007320"/>
    </source>
</evidence>
<dbReference type="GO" id="GO:0003735">
    <property type="term" value="F:structural constituent of ribosome"/>
    <property type="evidence" value="ECO:0007669"/>
    <property type="project" value="InterPro"/>
</dbReference>
<evidence type="ECO:0000256" key="4">
    <source>
        <dbReference type="HAMAP-Rule" id="MF_01341"/>
    </source>
</evidence>
<dbReference type="InterPro" id="IPR021131">
    <property type="entry name" value="Ribosomal_uL15/eL18"/>
</dbReference>
<keyword evidence="2 4" id="KW-0689">Ribosomal protein</keyword>
<dbReference type="InterPro" id="IPR030878">
    <property type="entry name" value="Ribosomal_uL15"/>
</dbReference>
<dbReference type="InterPro" id="IPR005749">
    <property type="entry name" value="Ribosomal_uL15_bac-type"/>
</dbReference>
<dbReference type="PROSITE" id="PS00475">
    <property type="entry name" value="RIBOSOMAL_L15"/>
    <property type="match status" value="1"/>
</dbReference>
<dbReference type="InterPro" id="IPR036227">
    <property type="entry name" value="Ribosomal_uL15/eL18_sf"/>
</dbReference>
<comment type="function">
    <text evidence="4">Binds to the 23S rRNA.</text>
</comment>
<reference evidence="8 9" key="1">
    <citation type="journal article" date="2016" name="Nat. Commun.">
        <title>Thousands of microbial genomes shed light on interconnected biogeochemical processes in an aquifer system.</title>
        <authorList>
            <person name="Anantharaman K."/>
            <person name="Brown C.T."/>
            <person name="Hug L.A."/>
            <person name="Sharon I."/>
            <person name="Castelle C.J."/>
            <person name="Probst A.J."/>
            <person name="Thomas B.C."/>
            <person name="Singh A."/>
            <person name="Wilkins M.J."/>
            <person name="Karaoz U."/>
            <person name="Brodie E.L."/>
            <person name="Williams K.H."/>
            <person name="Hubbard S.S."/>
            <person name="Banfield J.F."/>
        </authorList>
    </citation>
    <scope>NUCLEOTIDE SEQUENCE [LARGE SCALE GENOMIC DNA]</scope>
</reference>
<accession>A0A1G2DCD8</accession>
<feature type="domain" description="Large ribosomal subunit protein uL15/eL18" evidence="7">
    <location>
        <begin position="71"/>
        <end position="143"/>
    </location>
</feature>
<dbReference type="PANTHER" id="PTHR12934:SF11">
    <property type="entry name" value="LARGE RIBOSOMAL SUBUNIT PROTEIN UL15M"/>
    <property type="match status" value="1"/>
</dbReference>
<sequence length="145" mass="15814">MQLHQLKRAHAHRKTKRVARGGKRGKTAGRGTKGQKARAGHRLRPELRDIIKKYPKHRGYRFKSIETKPTPINLDLIEATFGDGDAVNPESLLAKKLIKKDGGRMRKVKILGTGKLSKKITLSGCLVSASAKAAIEASGGTIVSK</sequence>
<evidence type="ECO:0000259" key="7">
    <source>
        <dbReference type="Pfam" id="PF00828"/>
    </source>
</evidence>
<proteinExistence type="inferred from homology"/>
<feature type="compositionally biased region" description="Basic residues" evidence="6">
    <location>
        <begin position="1"/>
        <end position="42"/>
    </location>
</feature>
<comment type="similarity">
    <text evidence="1 4 5">Belongs to the universal ribosomal protein uL15 family.</text>
</comment>
<evidence type="ECO:0000256" key="5">
    <source>
        <dbReference type="RuleBase" id="RU003888"/>
    </source>
</evidence>
<protein>
    <recommendedName>
        <fullName evidence="4">Large ribosomal subunit protein uL15</fullName>
    </recommendedName>
</protein>
<feature type="region of interest" description="Disordered" evidence="6">
    <location>
        <begin position="1"/>
        <end position="43"/>
    </location>
</feature>
<dbReference type="GO" id="GO:0006412">
    <property type="term" value="P:translation"/>
    <property type="evidence" value="ECO:0007669"/>
    <property type="project" value="UniProtKB-UniRule"/>
</dbReference>
<comment type="subunit">
    <text evidence="4">Part of the 50S ribosomal subunit.</text>
</comment>
<dbReference type="EMBL" id="MHLP01000039">
    <property type="protein sequence ID" value="OGZ11284.1"/>
    <property type="molecule type" value="Genomic_DNA"/>
</dbReference>
<dbReference type="Proteomes" id="UP000178534">
    <property type="component" value="Unassembled WGS sequence"/>
</dbReference>
<evidence type="ECO:0000313" key="9">
    <source>
        <dbReference type="Proteomes" id="UP000178534"/>
    </source>
</evidence>
<dbReference type="SUPFAM" id="SSF52080">
    <property type="entry name" value="Ribosomal proteins L15p and L18e"/>
    <property type="match status" value="1"/>
</dbReference>
<dbReference type="Gene3D" id="3.100.10.10">
    <property type="match status" value="1"/>
</dbReference>
<name>A0A1G2DCD8_9BACT</name>
<evidence type="ECO:0000256" key="6">
    <source>
        <dbReference type="SAM" id="MobiDB-lite"/>
    </source>
</evidence>
<evidence type="ECO:0000313" key="8">
    <source>
        <dbReference type="EMBL" id="OGZ11284.1"/>
    </source>
</evidence>
<dbReference type="GO" id="GO:0022625">
    <property type="term" value="C:cytosolic large ribosomal subunit"/>
    <property type="evidence" value="ECO:0007669"/>
    <property type="project" value="TreeGrafter"/>
</dbReference>
<dbReference type="AlphaFoldDB" id="A0A1G2DCD8"/>
<dbReference type="InterPro" id="IPR001196">
    <property type="entry name" value="Ribosomal_uL15_CS"/>
</dbReference>
<dbReference type="PANTHER" id="PTHR12934">
    <property type="entry name" value="50S RIBOSOMAL PROTEIN L15"/>
    <property type="match status" value="1"/>
</dbReference>
<evidence type="ECO:0000256" key="3">
    <source>
        <dbReference type="ARBA" id="ARBA00023274"/>
    </source>
</evidence>
<dbReference type="Pfam" id="PF00828">
    <property type="entry name" value="Ribosomal_L27A"/>
    <property type="match status" value="1"/>
</dbReference>
<gene>
    <name evidence="4" type="primary">rplO</name>
    <name evidence="8" type="ORF">A2942_00630</name>
</gene>
<keyword evidence="3 4" id="KW-0687">Ribonucleoprotein</keyword>
<dbReference type="STRING" id="1798665.A2942_00630"/>
<organism evidence="8 9">
    <name type="scientific">Candidatus Lloydbacteria bacterium RIFCSPLOWO2_01_FULL_50_20</name>
    <dbReference type="NCBI Taxonomy" id="1798665"/>
    <lineage>
        <taxon>Bacteria</taxon>
        <taxon>Candidatus Lloydiibacteriota</taxon>
    </lineage>
</organism>
<keyword evidence="4" id="KW-0699">rRNA-binding</keyword>
<comment type="caution">
    <text evidence="8">The sequence shown here is derived from an EMBL/GenBank/DDBJ whole genome shotgun (WGS) entry which is preliminary data.</text>
</comment>
<evidence type="ECO:0000256" key="2">
    <source>
        <dbReference type="ARBA" id="ARBA00022980"/>
    </source>
</evidence>
<keyword evidence="4" id="KW-0694">RNA-binding</keyword>
<dbReference type="GO" id="GO:0019843">
    <property type="term" value="F:rRNA binding"/>
    <property type="evidence" value="ECO:0007669"/>
    <property type="project" value="UniProtKB-UniRule"/>
</dbReference>
<dbReference type="HAMAP" id="MF_01341">
    <property type="entry name" value="Ribosomal_uL15"/>
    <property type="match status" value="1"/>
</dbReference>
<dbReference type="NCBIfam" id="TIGR01071">
    <property type="entry name" value="rplO_bact"/>
    <property type="match status" value="1"/>
</dbReference>